<dbReference type="EMBL" id="AOIC01000122">
    <property type="protein sequence ID" value="ELY62695.1"/>
    <property type="molecule type" value="Genomic_DNA"/>
</dbReference>
<dbReference type="Proteomes" id="UP000011613">
    <property type="component" value="Unassembled WGS sequence"/>
</dbReference>
<evidence type="ECO:0000313" key="2">
    <source>
        <dbReference type="Proteomes" id="UP000011613"/>
    </source>
</evidence>
<organism evidence="1 2">
    <name type="scientific">Natronobacterium gregoryi (strain ATCC 43098 / DSM 3393 / CCM 3738 / CIP 104747 / IAM 13177 / JCM 8860 / NBRC 102187 / NCIMB 2189 / SP2)</name>
    <dbReference type="NCBI Taxonomy" id="797304"/>
    <lineage>
        <taxon>Archaea</taxon>
        <taxon>Methanobacteriati</taxon>
        <taxon>Methanobacteriota</taxon>
        <taxon>Stenosarchaea group</taxon>
        <taxon>Halobacteria</taxon>
        <taxon>Halobacteriales</taxon>
        <taxon>Natrialbaceae</taxon>
        <taxon>Natronobacterium</taxon>
    </lineage>
</organism>
<accession>L9XLS4</accession>
<sequence>MERRRTRERDSGDDEQRFWIVDLVGDRVVAPIRLRGRRVLEWRSSTRLSTGVRIERLRRLERCRCE</sequence>
<name>L9XLS4_NATGS</name>
<reference evidence="1 2" key="1">
    <citation type="journal article" date="2014" name="PLoS Genet.">
        <title>Phylogenetically driven sequencing of extremely halophilic archaea reveals strategies for static and dynamic osmo-response.</title>
        <authorList>
            <person name="Becker E.A."/>
            <person name="Seitzer P.M."/>
            <person name="Tritt A."/>
            <person name="Larsen D."/>
            <person name="Krusor M."/>
            <person name="Yao A.I."/>
            <person name="Wu D."/>
            <person name="Madern D."/>
            <person name="Eisen J.A."/>
            <person name="Darling A.E."/>
            <person name="Facciotti M.T."/>
        </authorList>
    </citation>
    <scope>NUCLEOTIDE SEQUENCE [LARGE SCALE GENOMIC DNA]</scope>
    <source>
        <strain evidence="1 2">SP2</strain>
    </source>
</reference>
<gene>
    <name evidence="1" type="ORF">C490_17322</name>
</gene>
<dbReference type="AlphaFoldDB" id="L9XLS4"/>
<comment type="caution">
    <text evidence="1">The sequence shown here is derived from an EMBL/GenBank/DDBJ whole genome shotgun (WGS) entry which is preliminary data.</text>
</comment>
<protein>
    <submittedName>
        <fullName evidence="1">Peptidase M48 Ste24p</fullName>
    </submittedName>
</protein>
<proteinExistence type="predicted"/>
<evidence type="ECO:0000313" key="1">
    <source>
        <dbReference type="EMBL" id="ELY62695.1"/>
    </source>
</evidence>